<evidence type="ECO:0000313" key="2">
    <source>
        <dbReference type="EMBL" id="KAF7838080.1"/>
    </source>
</evidence>
<feature type="region of interest" description="Disordered" evidence="1">
    <location>
        <begin position="57"/>
        <end position="77"/>
    </location>
</feature>
<proteinExistence type="predicted"/>
<keyword evidence="3" id="KW-1185">Reference proteome</keyword>
<sequence length="163" mass="18234">MSKGPPMGSRLKNSGSHASVLDNMVKQSSWENVDEVEIWAVCLLKNTSRKHRKLLAQWGASPPPDSPNLTSLSPPPRHPPTFILFSTTKSSRALRSLSSRTSLSVIKTLMLIEAEARIVVADENKEAKERARMKNHWSAAKMRKSAVIATMRLVYWEVPGFVR</sequence>
<name>A0A835CEV8_9FABA</name>
<dbReference type="AlphaFoldDB" id="A0A835CEV8"/>
<comment type="caution">
    <text evidence="2">The sequence shown here is derived from an EMBL/GenBank/DDBJ whole genome shotgun (WGS) entry which is preliminary data.</text>
</comment>
<accession>A0A835CEV8</accession>
<gene>
    <name evidence="2" type="ORF">G2W53_006562</name>
</gene>
<protein>
    <submittedName>
        <fullName evidence="2">Uncharacterized protein</fullName>
    </submittedName>
</protein>
<dbReference type="EMBL" id="JAAIUW010000003">
    <property type="protein sequence ID" value="KAF7838080.1"/>
    <property type="molecule type" value="Genomic_DNA"/>
</dbReference>
<evidence type="ECO:0000313" key="3">
    <source>
        <dbReference type="Proteomes" id="UP000634136"/>
    </source>
</evidence>
<reference evidence="2" key="1">
    <citation type="submission" date="2020-09" db="EMBL/GenBank/DDBJ databases">
        <title>Genome-Enabled Discovery of Anthraquinone Biosynthesis in Senna tora.</title>
        <authorList>
            <person name="Kang S.-H."/>
            <person name="Pandey R.P."/>
            <person name="Lee C.-M."/>
            <person name="Sim J.-S."/>
            <person name="Jeong J.-T."/>
            <person name="Choi B.-S."/>
            <person name="Jung M."/>
            <person name="Ginzburg D."/>
            <person name="Zhao K."/>
            <person name="Won S.Y."/>
            <person name="Oh T.-J."/>
            <person name="Yu Y."/>
            <person name="Kim N.-H."/>
            <person name="Lee O.R."/>
            <person name="Lee T.-H."/>
            <person name="Bashyal P."/>
            <person name="Kim T.-S."/>
            <person name="Lee W.-H."/>
            <person name="Kawkins C."/>
            <person name="Kim C.-K."/>
            <person name="Kim J.S."/>
            <person name="Ahn B.O."/>
            <person name="Rhee S.Y."/>
            <person name="Sohng J.K."/>
        </authorList>
    </citation>
    <scope>NUCLEOTIDE SEQUENCE</scope>
    <source>
        <tissue evidence="2">Leaf</tissue>
    </source>
</reference>
<evidence type="ECO:0000256" key="1">
    <source>
        <dbReference type="SAM" id="MobiDB-lite"/>
    </source>
</evidence>
<dbReference type="Proteomes" id="UP000634136">
    <property type="component" value="Unassembled WGS sequence"/>
</dbReference>
<organism evidence="2 3">
    <name type="scientific">Senna tora</name>
    <dbReference type="NCBI Taxonomy" id="362788"/>
    <lineage>
        <taxon>Eukaryota</taxon>
        <taxon>Viridiplantae</taxon>
        <taxon>Streptophyta</taxon>
        <taxon>Embryophyta</taxon>
        <taxon>Tracheophyta</taxon>
        <taxon>Spermatophyta</taxon>
        <taxon>Magnoliopsida</taxon>
        <taxon>eudicotyledons</taxon>
        <taxon>Gunneridae</taxon>
        <taxon>Pentapetalae</taxon>
        <taxon>rosids</taxon>
        <taxon>fabids</taxon>
        <taxon>Fabales</taxon>
        <taxon>Fabaceae</taxon>
        <taxon>Caesalpinioideae</taxon>
        <taxon>Cassia clade</taxon>
        <taxon>Senna</taxon>
    </lineage>
</organism>